<keyword evidence="9 14" id="KW-0472">Membrane</keyword>
<dbReference type="PANTHER" id="PTHR47143:SF1">
    <property type="entry name" value="ION_TRANS DOMAIN-CONTAINING PROTEIN"/>
    <property type="match status" value="1"/>
</dbReference>
<reference evidence="16" key="2">
    <citation type="submission" date="2025-08" db="UniProtKB">
        <authorList>
            <consortium name="Ensembl"/>
        </authorList>
    </citation>
    <scope>IDENTIFICATION</scope>
</reference>
<evidence type="ECO:0000256" key="10">
    <source>
        <dbReference type="ARBA" id="ARBA00023180"/>
    </source>
</evidence>
<feature type="repeat" description="ANK" evidence="13">
    <location>
        <begin position="312"/>
        <end position="344"/>
    </location>
</feature>
<evidence type="ECO:0000256" key="6">
    <source>
        <dbReference type="ARBA" id="ARBA00022989"/>
    </source>
</evidence>
<feature type="repeat" description="ANK" evidence="13">
    <location>
        <begin position="242"/>
        <end position="264"/>
    </location>
</feature>
<feature type="repeat" description="ANK" evidence="13">
    <location>
        <begin position="454"/>
        <end position="479"/>
    </location>
</feature>
<evidence type="ECO:0000256" key="7">
    <source>
        <dbReference type="ARBA" id="ARBA00023043"/>
    </source>
</evidence>
<dbReference type="GO" id="GO:0005216">
    <property type="term" value="F:monoatomic ion channel activity"/>
    <property type="evidence" value="ECO:0007669"/>
    <property type="project" value="InterPro"/>
</dbReference>
<feature type="transmembrane region" description="Helical" evidence="14">
    <location>
        <begin position="851"/>
        <end position="877"/>
    </location>
</feature>
<feature type="transmembrane region" description="Helical" evidence="14">
    <location>
        <begin position="786"/>
        <end position="808"/>
    </location>
</feature>
<keyword evidence="11" id="KW-0407">Ion channel</keyword>
<evidence type="ECO:0000256" key="11">
    <source>
        <dbReference type="ARBA" id="ARBA00023303"/>
    </source>
</evidence>
<feature type="repeat" description="ANK" evidence="13">
    <location>
        <begin position="279"/>
        <end position="311"/>
    </location>
</feature>
<feature type="transmembrane region" description="Helical" evidence="14">
    <location>
        <begin position="684"/>
        <end position="702"/>
    </location>
</feature>
<evidence type="ECO:0000256" key="1">
    <source>
        <dbReference type="ARBA" id="ARBA00004141"/>
    </source>
</evidence>
<evidence type="ECO:0000256" key="3">
    <source>
        <dbReference type="ARBA" id="ARBA00022606"/>
    </source>
</evidence>
<comment type="catalytic activity">
    <reaction evidence="12">
        <text>Ca(2+)(in) = Ca(2+)(out)</text>
        <dbReference type="Rhea" id="RHEA:29671"/>
        <dbReference type="ChEBI" id="CHEBI:29108"/>
    </reaction>
</comment>
<keyword evidence="3" id="KW-0716">Sensory transduction</keyword>
<feature type="repeat" description="ANK" evidence="13">
    <location>
        <begin position="124"/>
        <end position="156"/>
    </location>
</feature>
<dbReference type="Ensembl" id="ENSACLT00000048268.1">
    <property type="protein sequence ID" value="ENSACLP00000053925.1"/>
    <property type="gene ID" value="ENSACLG00000024893.2"/>
</dbReference>
<dbReference type="Pfam" id="PF00520">
    <property type="entry name" value="Ion_trans"/>
    <property type="match status" value="1"/>
</dbReference>
<dbReference type="AlphaFoldDB" id="A0AAX7TCB9"/>
<keyword evidence="4 14" id="KW-0812">Transmembrane</keyword>
<evidence type="ECO:0000256" key="12">
    <source>
        <dbReference type="ARBA" id="ARBA00036634"/>
    </source>
</evidence>
<keyword evidence="6 14" id="KW-1133">Transmembrane helix</keyword>
<dbReference type="PRINTS" id="PR01415">
    <property type="entry name" value="ANKYRIN"/>
</dbReference>
<reference evidence="16" key="1">
    <citation type="submission" date="2018-05" db="EMBL/GenBank/DDBJ databases">
        <authorList>
            <person name="Datahose"/>
        </authorList>
    </citation>
    <scope>NUCLEOTIDE SEQUENCE</scope>
</reference>
<dbReference type="Pfam" id="PF00023">
    <property type="entry name" value="Ank"/>
    <property type="match status" value="3"/>
</dbReference>
<dbReference type="PROSITE" id="PS50297">
    <property type="entry name" value="ANK_REP_REGION"/>
    <property type="match status" value="8"/>
</dbReference>
<keyword evidence="2" id="KW-0813">Transport</keyword>
<feature type="repeat" description="ANK" evidence="13">
    <location>
        <begin position="57"/>
        <end position="89"/>
    </location>
</feature>
<feature type="transmembrane region" description="Helical" evidence="14">
    <location>
        <begin position="723"/>
        <end position="740"/>
    </location>
</feature>
<evidence type="ECO:0000313" key="17">
    <source>
        <dbReference type="Proteomes" id="UP000265100"/>
    </source>
</evidence>
<dbReference type="InterPro" id="IPR036770">
    <property type="entry name" value="Ankyrin_rpt-contain_sf"/>
</dbReference>
<dbReference type="Pfam" id="PF12796">
    <property type="entry name" value="Ank_2"/>
    <property type="match status" value="5"/>
</dbReference>
<dbReference type="InterPro" id="IPR002110">
    <property type="entry name" value="Ankyrin_rpt"/>
</dbReference>
<feature type="repeat" description="ANK" evidence="13">
    <location>
        <begin position="198"/>
        <end position="230"/>
    </location>
</feature>
<dbReference type="Gene3D" id="1.10.287.70">
    <property type="match status" value="1"/>
</dbReference>
<dbReference type="GeneTree" id="ENSGT00940000156118"/>
<feature type="repeat" description="ANK" evidence="13">
    <location>
        <begin position="520"/>
        <end position="552"/>
    </location>
</feature>
<protein>
    <recommendedName>
        <fullName evidence="15">Ion transport domain-containing protein</fullName>
    </recommendedName>
</protein>
<comment type="subcellular location">
    <subcellularLocation>
        <location evidence="1">Membrane</location>
        <topology evidence="1">Multi-pass membrane protein</topology>
    </subcellularLocation>
</comment>
<keyword evidence="7 13" id="KW-0040">ANK repeat</keyword>
<sequence>DLALLENLVKKSPEVLSEKDECGASPLHHAAAGGHITLIQFISTVTDAQVLNSCDEQGNVPLHWAVERNKAESCKALLDLGANPNILNTALLSPLHLAVSHGHSNLVGVLLSYSSTDCNLKGDLGNTPLMLACSLNNCEALSMLLKHGAKLCQQNKLGHFAMHAAAFAGAKKAMEVILKAGEELGHSAVCHMNYLDKTKSSPLHLAVRGGNIETIRLCIATGAKVDQCKSLHGLFINRLKKTGSTPLHLACTQGALEVIKLMLSSVERVEDIINLTDGACQTPLHRATIFDHTELAEYLISLGADINSTDCKGNSPLLLATSCGAWKTVALLLSKGANVNVRDKCGCNFLHLAILQPKGLKNLPEEVLQLNSVKALLSCEDNDGCTPLHYACRLGIHDSVKNMLGLSGQLGLACKSKDKKSALHFAAQYGRINTCHRLLESITDSRLLNEGDERGLTPLHLASKEGHTKVVQLLLRKGALFHSDYKGWTCLHHAASEGYTQTMDILLAANLKLLDKTDEDGNSALHIAARGGHVAAVRLLLARGAEIILNKNHTSFLHEALQNGRKDVVNAVIDCERYFVNKKTNRRCPILDMIEFLPETYKAMVQYNRIELLNHPVCKKYLAMKWVAYGSIAHVLNMFLYLLGLLPLTHLIVTLRPSVNTSDTGEHNIIMVPVSFTEVLMQRVSLSFCMVMVLVMNIYSIGKEVVQISQQRWKYFMDYSNQSDWISAIFSILFVVPLMINAEGSLHWQAGAIAVLNSWVGFLLYLQRFEGVGIYVVMFGEIMKTLVRIVLLFFYLMLAFSLAFHALMLNQREFNSVPLSVVQTFVMMVGELNYQNNFLDEYLNHRLPFGILTYFIFVVFVLFMPILLVNLMIGLAVGDIAEVQRNAALKRIAMQIDLHTALEDKLPYWFMKRVDKNSITIYPNHRCSRVIWNHLQAKSKACTLIENELKKQKTRMKEMSCLLEKQHCLVKLIIQKMEIASEADEYDGPVNVRGSTWPALGQAKPSRETTSRWVPLMKPAPVSLVFPA</sequence>
<name>A0AAX7TCB9_ASTCA</name>
<dbReference type="PANTHER" id="PTHR47143">
    <property type="entry name" value="TRANSIENT RECEPTOR POTENTIAL CATION CHANNEL PROTEIN PAINLESS"/>
    <property type="match status" value="1"/>
</dbReference>
<evidence type="ECO:0000256" key="9">
    <source>
        <dbReference type="ARBA" id="ARBA00023136"/>
    </source>
</evidence>
<feature type="domain" description="Ion transport" evidence="15">
    <location>
        <begin position="686"/>
        <end position="886"/>
    </location>
</feature>
<accession>A0AAX7TCB9</accession>
<evidence type="ECO:0000256" key="2">
    <source>
        <dbReference type="ARBA" id="ARBA00022448"/>
    </source>
</evidence>
<feature type="transmembrane region" description="Helical" evidence="14">
    <location>
        <begin position="746"/>
        <end position="766"/>
    </location>
</feature>
<evidence type="ECO:0000313" key="16">
    <source>
        <dbReference type="Ensembl" id="ENSACLP00000053925.1"/>
    </source>
</evidence>
<dbReference type="Gene3D" id="1.25.40.20">
    <property type="entry name" value="Ankyrin repeat-containing domain"/>
    <property type="match status" value="5"/>
</dbReference>
<evidence type="ECO:0000259" key="15">
    <source>
        <dbReference type="Pfam" id="PF00520"/>
    </source>
</evidence>
<dbReference type="InterPro" id="IPR052076">
    <property type="entry name" value="TRP_cation_channel"/>
</dbReference>
<evidence type="ECO:0000256" key="8">
    <source>
        <dbReference type="ARBA" id="ARBA00023065"/>
    </source>
</evidence>
<keyword evidence="17" id="KW-1185">Reference proteome</keyword>
<dbReference type="GO" id="GO:1902495">
    <property type="term" value="C:transmembrane transporter complex"/>
    <property type="evidence" value="ECO:0007669"/>
    <property type="project" value="TreeGrafter"/>
</dbReference>
<dbReference type="SMART" id="SM00248">
    <property type="entry name" value="ANK"/>
    <property type="match status" value="14"/>
</dbReference>
<keyword evidence="8" id="KW-0406">Ion transport</keyword>
<evidence type="ECO:0000256" key="5">
    <source>
        <dbReference type="ARBA" id="ARBA00022737"/>
    </source>
</evidence>
<dbReference type="SUPFAM" id="SSF48403">
    <property type="entry name" value="Ankyrin repeat"/>
    <property type="match status" value="2"/>
</dbReference>
<evidence type="ECO:0000256" key="4">
    <source>
        <dbReference type="ARBA" id="ARBA00022692"/>
    </source>
</evidence>
<evidence type="ECO:0000256" key="14">
    <source>
        <dbReference type="SAM" id="Phobius"/>
    </source>
</evidence>
<dbReference type="InterPro" id="IPR005821">
    <property type="entry name" value="Ion_trans_dom"/>
</dbReference>
<dbReference type="PROSITE" id="PS50088">
    <property type="entry name" value="ANK_REPEAT"/>
    <property type="match status" value="8"/>
</dbReference>
<reference evidence="16" key="3">
    <citation type="submission" date="2025-09" db="UniProtKB">
        <authorList>
            <consortium name="Ensembl"/>
        </authorList>
    </citation>
    <scope>IDENTIFICATION</scope>
</reference>
<keyword evidence="10" id="KW-0325">Glycoprotein</keyword>
<organism evidence="16 17">
    <name type="scientific">Astatotilapia calliptera</name>
    <name type="common">Eastern happy</name>
    <name type="synonym">Chromis callipterus</name>
    <dbReference type="NCBI Taxonomy" id="8154"/>
    <lineage>
        <taxon>Eukaryota</taxon>
        <taxon>Metazoa</taxon>
        <taxon>Chordata</taxon>
        <taxon>Craniata</taxon>
        <taxon>Vertebrata</taxon>
        <taxon>Euteleostomi</taxon>
        <taxon>Actinopterygii</taxon>
        <taxon>Neopterygii</taxon>
        <taxon>Teleostei</taxon>
        <taxon>Neoteleostei</taxon>
        <taxon>Acanthomorphata</taxon>
        <taxon>Ovalentaria</taxon>
        <taxon>Cichlomorphae</taxon>
        <taxon>Cichliformes</taxon>
        <taxon>Cichlidae</taxon>
        <taxon>African cichlids</taxon>
        <taxon>Pseudocrenilabrinae</taxon>
        <taxon>Haplochromini</taxon>
        <taxon>Astatotilapia</taxon>
    </lineage>
</organism>
<keyword evidence="5" id="KW-0677">Repeat</keyword>
<proteinExistence type="predicted"/>
<evidence type="ECO:0000256" key="13">
    <source>
        <dbReference type="PROSITE-ProRule" id="PRU00023"/>
    </source>
</evidence>
<dbReference type="Proteomes" id="UP000265100">
    <property type="component" value="Chromosome 9"/>
</dbReference>